<protein>
    <submittedName>
        <fullName evidence="2">Uncharacterized protein</fullName>
    </submittedName>
</protein>
<proteinExistence type="predicted"/>
<evidence type="ECO:0000313" key="3">
    <source>
        <dbReference type="Proteomes" id="UP000287243"/>
    </source>
</evidence>
<evidence type="ECO:0000313" key="2">
    <source>
        <dbReference type="EMBL" id="QAT17593.1"/>
    </source>
</evidence>
<accession>A0A410P611</accession>
<dbReference type="KEGG" id="vai:BU251_07620"/>
<dbReference type="RefSeq" id="WP_128700490.1">
    <property type="nucleotide sequence ID" value="NZ_CP019384.1"/>
</dbReference>
<gene>
    <name evidence="2" type="ORF">BU251_07620</name>
</gene>
<dbReference type="EMBL" id="CP019384">
    <property type="protein sequence ID" value="QAT17593.1"/>
    <property type="molecule type" value="Genomic_DNA"/>
</dbReference>
<name>A0A410P611_VELA1</name>
<keyword evidence="1" id="KW-0812">Transmembrane</keyword>
<organism evidence="2 3">
    <name type="scientific">Velamenicoccus archaeovorus</name>
    <dbReference type="NCBI Taxonomy" id="1930593"/>
    <lineage>
        <taxon>Bacteria</taxon>
        <taxon>Pseudomonadati</taxon>
        <taxon>Candidatus Omnitrophota</taxon>
        <taxon>Candidatus Velamenicoccus</taxon>
    </lineage>
</organism>
<feature type="transmembrane region" description="Helical" evidence="1">
    <location>
        <begin position="102"/>
        <end position="119"/>
    </location>
</feature>
<evidence type="ECO:0000256" key="1">
    <source>
        <dbReference type="SAM" id="Phobius"/>
    </source>
</evidence>
<dbReference type="AlphaFoldDB" id="A0A410P611"/>
<feature type="transmembrane region" description="Helical" evidence="1">
    <location>
        <begin position="40"/>
        <end position="61"/>
    </location>
</feature>
<dbReference type="Proteomes" id="UP000287243">
    <property type="component" value="Chromosome"/>
</dbReference>
<keyword evidence="1" id="KW-0472">Membrane</keyword>
<sequence length="129" mass="14040">MKPKQGILLFGLIEIGIGTVTLAAIGRNILAGFLPKPPNVLTFVITSSLISICLGAGILLRRPYTRKLLIFFAGWVILSKVLIFAGIIVLCCELETTIAADVKNIISILYHSAVIAYFHSRSIKAEFKP</sequence>
<reference evidence="2 3" key="1">
    <citation type="submission" date="2017-01" db="EMBL/GenBank/DDBJ databases">
        <title>First insights into the biology of 'candidatus Vampirococcus archaeovorus'.</title>
        <authorList>
            <person name="Kizina J."/>
            <person name="Jordan S."/>
            <person name="Stueber K."/>
            <person name="Reinhardt R."/>
            <person name="Harder J."/>
        </authorList>
    </citation>
    <scope>NUCLEOTIDE SEQUENCE [LARGE SCALE GENOMIC DNA]</scope>
    <source>
        <strain evidence="2 3">LiM</strain>
    </source>
</reference>
<feature type="transmembrane region" description="Helical" evidence="1">
    <location>
        <begin position="7"/>
        <end position="34"/>
    </location>
</feature>
<keyword evidence="3" id="KW-1185">Reference proteome</keyword>
<feature type="transmembrane region" description="Helical" evidence="1">
    <location>
        <begin position="68"/>
        <end position="90"/>
    </location>
</feature>
<keyword evidence="1" id="KW-1133">Transmembrane helix</keyword>